<name>A0A7R9F3U4_9NEOP</name>
<dbReference type="PROSITE" id="PS50041">
    <property type="entry name" value="C_TYPE_LECTIN_2"/>
    <property type="match status" value="1"/>
</dbReference>
<dbReference type="Gene3D" id="3.10.100.10">
    <property type="entry name" value="Mannose-Binding Protein A, subunit A"/>
    <property type="match status" value="1"/>
</dbReference>
<feature type="domain" description="C-type lectin" evidence="1">
    <location>
        <begin position="126"/>
        <end position="246"/>
    </location>
</feature>
<reference evidence="2" key="1">
    <citation type="submission" date="2020-11" db="EMBL/GenBank/DDBJ databases">
        <authorList>
            <person name="Tran Van P."/>
        </authorList>
    </citation>
    <scope>NUCLEOTIDE SEQUENCE</scope>
</reference>
<dbReference type="EMBL" id="OD567390">
    <property type="protein sequence ID" value="CAD7445583.1"/>
    <property type="molecule type" value="Genomic_DNA"/>
</dbReference>
<organism evidence="2">
    <name type="scientific">Timema bartmani</name>
    <dbReference type="NCBI Taxonomy" id="61472"/>
    <lineage>
        <taxon>Eukaryota</taxon>
        <taxon>Metazoa</taxon>
        <taxon>Ecdysozoa</taxon>
        <taxon>Arthropoda</taxon>
        <taxon>Hexapoda</taxon>
        <taxon>Insecta</taxon>
        <taxon>Pterygota</taxon>
        <taxon>Neoptera</taxon>
        <taxon>Polyneoptera</taxon>
        <taxon>Phasmatodea</taxon>
        <taxon>Timematodea</taxon>
        <taxon>Timematoidea</taxon>
        <taxon>Timematidae</taxon>
        <taxon>Timema</taxon>
    </lineage>
</organism>
<dbReference type="SMART" id="SM00034">
    <property type="entry name" value="CLECT"/>
    <property type="match status" value="1"/>
</dbReference>
<dbReference type="Pfam" id="PF00059">
    <property type="entry name" value="Lectin_C"/>
    <property type="match status" value="1"/>
</dbReference>
<gene>
    <name evidence="2" type="ORF">TBIB3V08_LOCUS7934</name>
</gene>
<dbReference type="PANTHER" id="PTHR22803">
    <property type="entry name" value="MANNOSE, PHOSPHOLIPASE, LECTIN RECEPTOR RELATED"/>
    <property type="match status" value="1"/>
</dbReference>
<evidence type="ECO:0000259" key="1">
    <source>
        <dbReference type="PROSITE" id="PS50041"/>
    </source>
</evidence>
<proteinExistence type="predicted"/>
<dbReference type="CDD" id="cd00037">
    <property type="entry name" value="CLECT"/>
    <property type="match status" value="1"/>
</dbReference>
<dbReference type="InterPro" id="IPR016186">
    <property type="entry name" value="C-type_lectin-like/link_sf"/>
</dbReference>
<sequence length="250" mass="28281">MASSMLVIMKGRLFLHVVCMLTYFIHVIMVPSVSSQQCSTIRLAPIKFSISTSRNTTGHWTAQLSLQHSGDKFNSGDQETGAWEVDLEQTTEILEDRETVLLEAKVTAPPLKAGPDYELVPGVGYYKFHMTLKPWDEAKKTCSKEGGHLVILNSERELEVVQGIFRRYPKVKDGWENDFALVGFHDMYKEGQYQTVLGASLESTGFVKWAALEPSDKNKVENCGCIHRNEPMYDVGCNNLMAFFCEQELW</sequence>
<accession>A0A7R9F3U4</accession>
<dbReference type="InterPro" id="IPR001304">
    <property type="entry name" value="C-type_lectin-like"/>
</dbReference>
<dbReference type="InterPro" id="IPR050111">
    <property type="entry name" value="C-type_lectin/snaclec_domain"/>
</dbReference>
<dbReference type="SUPFAM" id="SSF56436">
    <property type="entry name" value="C-type lectin-like"/>
    <property type="match status" value="1"/>
</dbReference>
<dbReference type="AlphaFoldDB" id="A0A7R9F3U4"/>
<evidence type="ECO:0000313" key="2">
    <source>
        <dbReference type="EMBL" id="CAD7445583.1"/>
    </source>
</evidence>
<protein>
    <recommendedName>
        <fullName evidence="1">C-type lectin domain-containing protein</fullName>
    </recommendedName>
</protein>
<dbReference type="InterPro" id="IPR016187">
    <property type="entry name" value="CTDL_fold"/>
</dbReference>